<gene>
    <name evidence="5" type="ORF">AX660_19565</name>
</gene>
<dbReference type="InterPro" id="IPR028082">
    <property type="entry name" value="Peripla_BP_I"/>
</dbReference>
<organism evidence="5 6">
    <name type="scientific">Paraglaciecola hydrolytica</name>
    <dbReference type="NCBI Taxonomy" id="1799789"/>
    <lineage>
        <taxon>Bacteria</taxon>
        <taxon>Pseudomonadati</taxon>
        <taxon>Pseudomonadota</taxon>
        <taxon>Gammaproteobacteria</taxon>
        <taxon>Alteromonadales</taxon>
        <taxon>Alteromonadaceae</taxon>
        <taxon>Paraglaciecola</taxon>
    </lineage>
</organism>
<protein>
    <submittedName>
        <fullName evidence="5">LacI family transcriptional regulator</fullName>
    </submittedName>
</protein>
<dbReference type="InterPro" id="IPR000843">
    <property type="entry name" value="HTH_LacI"/>
</dbReference>
<dbReference type="PANTHER" id="PTHR30146:SF109">
    <property type="entry name" value="HTH-TYPE TRANSCRIPTIONAL REGULATOR GALS"/>
    <property type="match status" value="1"/>
</dbReference>
<dbReference type="CDD" id="cd06270">
    <property type="entry name" value="PBP1_GalS-like"/>
    <property type="match status" value="1"/>
</dbReference>
<dbReference type="InterPro" id="IPR010982">
    <property type="entry name" value="Lambda_DNA-bd_dom_sf"/>
</dbReference>
<sequence>MATIYQVSELAGVSLATVSRVINNNSLVSEKTKLKVLEAMKKLDYRPNTVAQSLASNRSNSVGILVSELHGSFYGSMMSDIELALREFGKHAIITAGHSDEKSEKEGVEFLISRSCDALILHVEAVSDEYLIELKTRKIPFVTVNRYIPEIAANCICLDNEMGGYTATKFLLQQGHRDIAYIAGPLWKTDAKNRYDGHLRALQEFNIKPNKRLIYEGNFQEEGGQKGVQVLLETGIAFSAIACANDEMAAGAMSALREKGRSIPDDVSVIGFDNLVFSRYTYPKLSTINYPISDIGKTAASWVLNNLYIDRKEDIQHLFIPELVVRDSVKNIN</sequence>
<dbReference type="GO" id="GO:0003700">
    <property type="term" value="F:DNA-binding transcription factor activity"/>
    <property type="evidence" value="ECO:0007669"/>
    <property type="project" value="TreeGrafter"/>
</dbReference>
<evidence type="ECO:0000313" key="5">
    <source>
        <dbReference type="EMBL" id="KXI27744.1"/>
    </source>
</evidence>
<dbReference type="RefSeq" id="WP_068379176.1">
    <property type="nucleotide sequence ID" value="NZ_LSNE01000009.1"/>
</dbReference>
<dbReference type="GO" id="GO:0000976">
    <property type="term" value="F:transcription cis-regulatory region binding"/>
    <property type="evidence" value="ECO:0007669"/>
    <property type="project" value="TreeGrafter"/>
</dbReference>
<dbReference type="Gene3D" id="1.10.260.40">
    <property type="entry name" value="lambda repressor-like DNA-binding domains"/>
    <property type="match status" value="1"/>
</dbReference>
<dbReference type="CDD" id="cd01392">
    <property type="entry name" value="HTH_LacI"/>
    <property type="match status" value="1"/>
</dbReference>
<dbReference type="SUPFAM" id="SSF47413">
    <property type="entry name" value="lambda repressor-like DNA-binding domains"/>
    <property type="match status" value="1"/>
</dbReference>
<keyword evidence="6" id="KW-1185">Reference proteome</keyword>
<evidence type="ECO:0000256" key="1">
    <source>
        <dbReference type="ARBA" id="ARBA00023015"/>
    </source>
</evidence>
<dbReference type="Pfam" id="PF00356">
    <property type="entry name" value="LacI"/>
    <property type="match status" value="1"/>
</dbReference>
<dbReference type="SMART" id="SM00354">
    <property type="entry name" value="HTH_LACI"/>
    <property type="match status" value="1"/>
</dbReference>
<dbReference type="Pfam" id="PF13377">
    <property type="entry name" value="Peripla_BP_3"/>
    <property type="match status" value="1"/>
</dbReference>
<evidence type="ECO:0000256" key="2">
    <source>
        <dbReference type="ARBA" id="ARBA00023125"/>
    </source>
</evidence>
<dbReference type="AlphaFoldDB" id="A0A148KN52"/>
<dbReference type="PANTHER" id="PTHR30146">
    <property type="entry name" value="LACI-RELATED TRANSCRIPTIONAL REPRESSOR"/>
    <property type="match status" value="1"/>
</dbReference>
<dbReference type="EMBL" id="LSNE01000009">
    <property type="protein sequence ID" value="KXI27744.1"/>
    <property type="molecule type" value="Genomic_DNA"/>
</dbReference>
<evidence type="ECO:0000256" key="3">
    <source>
        <dbReference type="ARBA" id="ARBA00023163"/>
    </source>
</evidence>
<dbReference type="Gene3D" id="3.40.50.2300">
    <property type="match status" value="2"/>
</dbReference>
<dbReference type="PROSITE" id="PS50932">
    <property type="entry name" value="HTH_LACI_2"/>
    <property type="match status" value="1"/>
</dbReference>
<name>A0A148KN52_9ALTE</name>
<keyword evidence="2" id="KW-0238">DNA-binding</keyword>
<keyword evidence="1" id="KW-0805">Transcription regulation</keyword>
<dbReference type="Proteomes" id="UP000070299">
    <property type="component" value="Unassembled WGS sequence"/>
</dbReference>
<dbReference type="OrthoDB" id="9798934at2"/>
<evidence type="ECO:0000259" key="4">
    <source>
        <dbReference type="PROSITE" id="PS50932"/>
    </source>
</evidence>
<dbReference type="SUPFAM" id="SSF53822">
    <property type="entry name" value="Periplasmic binding protein-like I"/>
    <property type="match status" value="1"/>
</dbReference>
<proteinExistence type="predicted"/>
<accession>A0A148KN52</accession>
<feature type="domain" description="HTH lacI-type" evidence="4">
    <location>
        <begin position="2"/>
        <end position="56"/>
    </location>
</feature>
<dbReference type="STRING" id="1799789.AX660_19565"/>
<evidence type="ECO:0000313" key="6">
    <source>
        <dbReference type="Proteomes" id="UP000070299"/>
    </source>
</evidence>
<dbReference type="InterPro" id="IPR046335">
    <property type="entry name" value="LacI/GalR-like_sensor"/>
</dbReference>
<comment type="caution">
    <text evidence="5">The sequence shown here is derived from an EMBL/GenBank/DDBJ whole genome shotgun (WGS) entry which is preliminary data.</text>
</comment>
<reference evidence="6" key="1">
    <citation type="submission" date="2016-02" db="EMBL/GenBank/DDBJ databases">
        <authorList>
            <person name="Schultz-Johansen M."/>
            <person name="Glaring M.A."/>
            <person name="Bech P.K."/>
            <person name="Stougaard P."/>
        </authorList>
    </citation>
    <scope>NUCLEOTIDE SEQUENCE [LARGE SCALE GENOMIC DNA]</scope>
    <source>
        <strain evidence="6">S66</strain>
    </source>
</reference>
<keyword evidence="3" id="KW-0804">Transcription</keyword>